<evidence type="ECO:0000313" key="12">
    <source>
        <dbReference type="Proteomes" id="UP000317494"/>
    </source>
</evidence>
<dbReference type="InterPro" id="IPR001841">
    <property type="entry name" value="Znf_RING"/>
</dbReference>
<dbReference type="GO" id="GO:0006397">
    <property type="term" value="P:mRNA processing"/>
    <property type="evidence" value="ECO:0007669"/>
    <property type="project" value="UniProtKB-KW"/>
</dbReference>
<reference evidence="12 13" key="1">
    <citation type="journal article" date="2019" name="Sci. Rep.">
        <title>Comparative genomics of chytrid fungi reveal insights into the obligate biotrophic and pathogenic lifestyle of Synchytrium endobioticum.</title>
        <authorList>
            <person name="van de Vossenberg B.T.L.H."/>
            <person name="Warris S."/>
            <person name="Nguyen H.D.T."/>
            <person name="van Gent-Pelzer M.P.E."/>
            <person name="Joly D.L."/>
            <person name="van de Geest H.C."/>
            <person name="Bonants P.J.M."/>
            <person name="Smith D.S."/>
            <person name="Levesque C.A."/>
            <person name="van der Lee T.A.J."/>
        </authorList>
    </citation>
    <scope>NUCLEOTIDE SEQUENCE [LARGE SCALE GENOMIC DNA]</scope>
    <source>
        <strain evidence="11 13">LEV6574</strain>
        <strain evidence="10 12">MB42</strain>
    </source>
</reference>
<evidence type="ECO:0000313" key="10">
    <source>
        <dbReference type="EMBL" id="TPX31153.1"/>
    </source>
</evidence>
<dbReference type="EMBL" id="QEAM01000487">
    <property type="protein sequence ID" value="TPX39397.1"/>
    <property type="molecule type" value="Genomic_DNA"/>
</dbReference>
<keyword evidence="3 5" id="KW-0863">Zinc-finger</keyword>
<evidence type="ECO:0000256" key="2">
    <source>
        <dbReference type="ARBA" id="ARBA00022723"/>
    </source>
</evidence>
<dbReference type="AlphaFoldDB" id="A0A507C0U2"/>
<dbReference type="InterPro" id="IPR039971">
    <property type="entry name" value="CWC24-like"/>
</dbReference>
<organism evidence="10 12">
    <name type="scientific">Synchytrium endobioticum</name>
    <dbReference type="NCBI Taxonomy" id="286115"/>
    <lineage>
        <taxon>Eukaryota</taxon>
        <taxon>Fungi</taxon>
        <taxon>Fungi incertae sedis</taxon>
        <taxon>Chytridiomycota</taxon>
        <taxon>Chytridiomycota incertae sedis</taxon>
        <taxon>Chytridiomycetes</taxon>
        <taxon>Synchytriales</taxon>
        <taxon>Synchytriaceae</taxon>
        <taxon>Synchytrium</taxon>
    </lineage>
</organism>
<keyword evidence="6" id="KW-0507">mRNA processing</keyword>
<keyword evidence="12" id="KW-1185">Reference proteome</keyword>
<feature type="zinc finger region" description="C3H1-type" evidence="5">
    <location>
        <begin position="175"/>
        <end position="203"/>
    </location>
</feature>
<gene>
    <name evidence="11" type="ORF">SeLEV6574_g07240</name>
    <name evidence="10" type="ORF">SeMB42_g07807</name>
</gene>
<evidence type="ECO:0000256" key="4">
    <source>
        <dbReference type="ARBA" id="ARBA00022833"/>
    </source>
</evidence>
<dbReference type="Gene3D" id="4.10.1000.10">
    <property type="entry name" value="Zinc finger, CCCH-type"/>
    <property type="match status" value="1"/>
</dbReference>
<dbReference type="GO" id="GO:0034247">
    <property type="term" value="P:snoRNA splicing"/>
    <property type="evidence" value="ECO:0007669"/>
    <property type="project" value="TreeGrafter"/>
</dbReference>
<dbReference type="Proteomes" id="UP000317494">
    <property type="component" value="Unassembled WGS sequence"/>
</dbReference>
<keyword evidence="6" id="KW-0539">Nucleus</keyword>
<dbReference type="SMART" id="SM00356">
    <property type="entry name" value="ZnF_C3H1"/>
    <property type="match status" value="1"/>
</dbReference>
<sequence length="338" mass="37160">MAAESRSAAVADEAPKVSFLRKAPANRNIRKRKALDEDDDAAATTSNERASTLVQKKTNAVLDKPALAGSTAAKRKTVTASHVFSTDASFAASGTAASLSADSATRTLDIDGAEDPDILAGEEAEAVDSGVYKGLNSYAEYVNKRVSKTTQANASSIRAGPLRGPTNVRISSRFDYQPDICKDYKETGYCGYGDSCIYMHDRGDYKAGWQLEAEWEAKQKAEKARREMAFEDDNSAEVSLDEDDELPIACFICRKEFRDPIVTKCKHYFCEPCAFKHHKTNPKCFICSAATGGLFTMIKADVKAKIAARRKRMLDRETEIREANKEMDEEIAAAERDD</sequence>
<dbReference type="Pfam" id="PF13920">
    <property type="entry name" value="zf-C3HC4_3"/>
    <property type="match status" value="1"/>
</dbReference>
<dbReference type="GO" id="GO:0008270">
    <property type="term" value="F:zinc ion binding"/>
    <property type="evidence" value="ECO:0007669"/>
    <property type="project" value="UniProtKB-KW"/>
</dbReference>
<dbReference type="InterPro" id="IPR017907">
    <property type="entry name" value="Znf_RING_CS"/>
</dbReference>
<accession>A0A507C0U2</accession>
<proteinExistence type="inferred from homology"/>
<dbReference type="SMART" id="SM00184">
    <property type="entry name" value="RING"/>
    <property type="match status" value="1"/>
</dbReference>
<dbReference type="GO" id="GO:0005684">
    <property type="term" value="C:U2-type spliceosomal complex"/>
    <property type="evidence" value="ECO:0007669"/>
    <property type="project" value="TreeGrafter"/>
</dbReference>
<dbReference type="PANTHER" id="PTHR12930:SF0">
    <property type="entry name" value="RING FINGER PROTEIN 113B"/>
    <property type="match status" value="1"/>
</dbReference>
<comment type="similarity">
    <text evidence="1 6">Belongs to the CWC24 family.</text>
</comment>
<name>A0A507C0U2_9FUNG</name>
<dbReference type="InterPro" id="IPR036855">
    <property type="entry name" value="Znf_CCCH_sf"/>
</dbReference>
<protein>
    <recommendedName>
        <fullName evidence="6">Pre-mRNA-splicing factor CWC24</fullName>
    </recommendedName>
</protein>
<evidence type="ECO:0000256" key="3">
    <source>
        <dbReference type="ARBA" id="ARBA00022771"/>
    </source>
</evidence>
<dbReference type="PROSITE" id="PS00518">
    <property type="entry name" value="ZF_RING_1"/>
    <property type="match status" value="1"/>
</dbReference>
<evidence type="ECO:0000256" key="5">
    <source>
        <dbReference type="PROSITE-ProRule" id="PRU00723"/>
    </source>
</evidence>
<feature type="domain" description="RING-type" evidence="8">
    <location>
        <begin position="250"/>
        <end position="288"/>
    </location>
</feature>
<dbReference type="STRING" id="286115.A0A507C0U2"/>
<dbReference type="InterPro" id="IPR013083">
    <property type="entry name" value="Znf_RING/FYVE/PHD"/>
</dbReference>
<feature type="region of interest" description="Disordered" evidence="7">
    <location>
        <begin position="1"/>
        <end position="52"/>
    </location>
</feature>
<dbReference type="PROSITE" id="PS50103">
    <property type="entry name" value="ZF_C3H1"/>
    <property type="match status" value="1"/>
</dbReference>
<evidence type="ECO:0000313" key="13">
    <source>
        <dbReference type="Proteomes" id="UP000320475"/>
    </source>
</evidence>
<evidence type="ECO:0000259" key="8">
    <source>
        <dbReference type="PROSITE" id="PS50089"/>
    </source>
</evidence>
<dbReference type="SUPFAM" id="SSF90229">
    <property type="entry name" value="CCCH zinc finger"/>
    <property type="match status" value="1"/>
</dbReference>
<dbReference type="InterPro" id="IPR000571">
    <property type="entry name" value="Znf_CCCH"/>
</dbReference>
<dbReference type="Proteomes" id="UP000320475">
    <property type="component" value="Unassembled WGS sequence"/>
</dbReference>
<dbReference type="CDD" id="cd16539">
    <property type="entry name" value="RING-HC_RNF113A_B"/>
    <property type="match status" value="1"/>
</dbReference>
<dbReference type="OrthoDB" id="25761at2759"/>
<comment type="subcellular location">
    <subcellularLocation>
        <location evidence="6">Nucleus</location>
    </subcellularLocation>
</comment>
<dbReference type="Gene3D" id="3.30.40.10">
    <property type="entry name" value="Zinc/RING finger domain, C3HC4 (zinc finger)"/>
    <property type="match status" value="1"/>
</dbReference>
<comment type="subunit">
    <text evidence="6">Associated with the spliceosome.</text>
</comment>
<comment type="caution">
    <text evidence="10">The sequence shown here is derived from an EMBL/GenBank/DDBJ whole genome shotgun (WGS) entry which is preliminary data.</text>
</comment>
<dbReference type="GO" id="GO:0003677">
    <property type="term" value="F:DNA binding"/>
    <property type="evidence" value="ECO:0007669"/>
    <property type="project" value="UniProtKB-UniRule"/>
</dbReference>
<comment type="function">
    <text evidence="6">Involved in pre-mRNA splicing.</text>
</comment>
<dbReference type="PROSITE" id="PS50089">
    <property type="entry name" value="ZF_RING_2"/>
    <property type="match status" value="1"/>
</dbReference>
<evidence type="ECO:0000256" key="7">
    <source>
        <dbReference type="SAM" id="MobiDB-lite"/>
    </source>
</evidence>
<keyword evidence="6" id="KW-0508">mRNA splicing</keyword>
<evidence type="ECO:0000259" key="9">
    <source>
        <dbReference type="PROSITE" id="PS50103"/>
    </source>
</evidence>
<dbReference type="Pfam" id="PF00642">
    <property type="entry name" value="zf-CCCH"/>
    <property type="match status" value="1"/>
</dbReference>
<feature type="domain" description="C3H1-type" evidence="9">
    <location>
        <begin position="175"/>
        <end position="203"/>
    </location>
</feature>
<evidence type="ECO:0000256" key="1">
    <source>
        <dbReference type="ARBA" id="ARBA00009161"/>
    </source>
</evidence>
<evidence type="ECO:0000256" key="6">
    <source>
        <dbReference type="RuleBase" id="RU367110"/>
    </source>
</evidence>
<keyword evidence="4 5" id="KW-0862">Zinc</keyword>
<keyword evidence="6" id="KW-0747">Spliceosome</keyword>
<keyword evidence="2 5" id="KW-0479">Metal-binding</keyword>
<dbReference type="VEuPathDB" id="FungiDB:SeMB42_g07807"/>
<dbReference type="EMBL" id="QEAN01000632">
    <property type="protein sequence ID" value="TPX31153.1"/>
    <property type="molecule type" value="Genomic_DNA"/>
</dbReference>
<dbReference type="SUPFAM" id="SSF57850">
    <property type="entry name" value="RING/U-box"/>
    <property type="match status" value="1"/>
</dbReference>
<keyword evidence="6" id="KW-0238">DNA-binding</keyword>
<evidence type="ECO:0000313" key="11">
    <source>
        <dbReference type="EMBL" id="TPX39397.1"/>
    </source>
</evidence>
<dbReference type="PANTHER" id="PTHR12930">
    <property type="entry name" value="ZINC FINGER PROTEIN 183"/>
    <property type="match status" value="1"/>
</dbReference>